<feature type="chain" id="PRO_5035412510" evidence="1">
    <location>
        <begin position="21"/>
        <end position="111"/>
    </location>
</feature>
<keyword evidence="3" id="KW-1185">Reference proteome</keyword>
<keyword evidence="1" id="KW-0732">Signal</keyword>
<evidence type="ECO:0000256" key="1">
    <source>
        <dbReference type="SAM" id="SignalP"/>
    </source>
</evidence>
<dbReference type="EMBL" id="CAJFCV020000002">
    <property type="protein sequence ID" value="CAG9102146.1"/>
    <property type="molecule type" value="Genomic_DNA"/>
</dbReference>
<organism evidence="2 3">
    <name type="scientific">Bursaphelenchus xylophilus</name>
    <name type="common">Pinewood nematode worm</name>
    <name type="synonym">Aphelenchoides xylophilus</name>
    <dbReference type="NCBI Taxonomy" id="6326"/>
    <lineage>
        <taxon>Eukaryota</taxon>
        <taxon>Metazoa</taxon>
        <taxon>Ecdysozoa</taxon>
        <taxon>Nematoda</taxon>
        <taxon>Chromadorea</taxon>
        <taxon>Rhabditida</taxon>
        <taxon>Tylenchina</taxon>
        <taxon>Tylenchomorpha</taxon>
        <taxon>Aphelenchoidea</taxon>
        <taxon>Aphelenchoididae</taxon>
        <taxon>Bursaphelenchus</taxon>
    </lineage>
</organism>
<dbReference type="Proteomes" id="UP000582659">
    <property type="component" value="Unassembled WGS sequence"/>
</dbReference>
<name>A0A7I8WZS0_BURXY</name>
<dbReference type="Proteomes" id="UP000659654">
    <property type="component" value="Unassembled WGS sequence"/>
</dbReference>
<reference evidence="2" key="1">
    <citation type="submission" date="2020-09" db="EMBL/GenBank/DDBJ databases">
        <authorList>
            <person name="Kikuchi T."/>
        </authorList>
    </citation>
    <scope>NUCLEOTIDE SEQUENCE</scope>
    <source>
        <strain evidence="2">Ka4C1</strain>
    </source>
</reference>
<dbReference type="EMBL" id="CAJFDI010000002">
    <property type="protein sequence ID" value="CAD5217947.1"/>
    <property type="molecule type" value="Genomic_DNA"/>
</dbReference>
<evidence type="ECO:0000313" key="3">
    <source>
        <dbReference type="Proteomes" id="UP000659654"/>
    </source>
</evidence>
<protein>
    <submittedName>
        <fullName evidence="2">(pine wood nematode) hypothetical protein</fullName>
    </submittedName>
</protein>
<comment type="caution">
    <text evidence="2">The sequence shown here is derived from an EMBL/GenBank/DDBJ whole genome shotgun (WGS) entry which is preliminary data.</text>
</comment>
<dbReference type="OrthoDB" id="5839619at2759"/>
<evidence type="ECO:0000313" key="2">
    <source>
        <dbReference type="EMBL" id="CAD5217947.1"/>
    </source>
</evidence>
<feature type="signal peptide" evidence="1">
    <location>
        <begin position="1"/>
        <end position="20"/>
    </location>
</feature>
<dbReference type="SMR" id="A0A7I8WZS0"/>
<accession>A0A7I8WZS0</accession>
<dbReference type="AlphaFoldDB" id="A0A7I8WZS0"/>
<proteinExistence type="predicted"/>
<gene>
    <name evidence="2" type="ORF">BXYJ_LOCUS5340</name>
</gene>
<sequence>MQSTVFAVVFSVLFLSQCLAKEIPLPIFMKEATEEGKLAMLELLSRGDIPPVERRKMVDDLVATQPVQVQKAYKQYNDLLDQHAKKYGISLEAELEKARQDYLAKQGTTPA</sequence>